<reference evidence="2 3" key="1">
    <citation type="submission" date="2019-07" db="EMBL/GenBank/DDBJ databases">
        <authorList>
            <person name="Hibberd C M."/>
            <person name="Gehrig L. J."/>
            <person name="Chang H.-W."/>
            <person name="Venkatesh S."/>
        </authorList>
    </citation>
    <scope>NUCLEOTIDE SEQUENCE [LARGE SCALE GENOMIC DNA]</scope>
    <source>
        <strain evidence="2">Bifidobacterium_longum_subsp_infantis_JG_Bg463</strain>
    </source>
</reference>
<organism evidence="2 3">
    <name type="scientific">Bifidobacterium longum subsp. infantis</name>
    <dbReference type="NCBI Taxonomy" id="1682"/>
    <lineage>
        <taxon>Bacteria</taxon>
        <taxon>Bacillati</taxon>
        <taxon>Actinomycetota</taxon>
        <taxon>Actinomycetes</taxon>
        <taxon>Bifidobacteriales</taxon>
        <taxon>Bifidobacteriaceae</taxon>
        <taxon>Bifidobacterium</taxon>
    </lineage>
</organism>
<protein>
    <submittedName>
        <fullName evidence="2">Uncharacterized protein</fullName>
    </submittedName>
</protein>
<evidence type="ECO:0000313" key="3">
    <source>
        <dbReference type="Proteomes" id="UP000345266"/>
    </source>
</evidence>
<dbReference type="EMBL" id="CABHNT010000051">
    <property type="protein sequence ID" value="VUX38043.1"/>
    <property type="molecule type" value="Genomic_DNA"/>
</dbReference>
<feature type="region of interest" description="Disordered" evidence="1">
    <location>
        <begin position="1"/>
        <end position="37"/>
    </location>
</feature>
<evidence type="ECO:0000313" key="2">
    <source>
        <dbReference type="EMBL" id="VUX38043.1"/>
    </source>
</evidence>
<name>A0A564W1Y6_BIFLI</name>
<dbReference type="Proteomes" id="UP000345266">
    <property type="component" value="Unassembled WGS sequence"/>
</dbReference>
<accession>A0A564W1Y6</accession>
<feature type="region of interest" description="Disordered" evidence="1">
    <location>
        <begin position="304"/>
        <end position="334"/>
    </location>
</feature>
<feature type="compositionally biased region" description="Basic residues" evidence="1">
    <location>
        <begin position="1"/>
        <end position="17"/>
    </location>
</feature>
<dbReference type="AlphaFoldDB" id="A0A564W1Y6"/>
<sequence>MARSGFRRPTLHPRSRAHGPECGPIQPAPYPHSGHPRVFAAGRPDLVEIIIDAGVGRIARIGQVPEDRVLRAGEVIPLRRHARAVDPMVTRLHADRHPVGDGLALLNDVRGLGGDGGGEGHRGLGLVHRDADGQVIHRAGCGHLSHALVELTTGELGYVAISPTIQKEPYTTVRLCLSLRPSLLEQGLPVRGVVAPHESTAQRGGEANHARPLMGGVEGAVHRLVTGLLNQRLVDTRITDIHACFGQIAEQIAGVSVVPCAPAGGRFARSSLSQIIFEPQDEVIRADAGAAATADNDAVAGVVDGVGRGNGHQTTRGEGRERRKRRNTPPQPTRLFLGRSGLAMLFVFQHISPKSNYIDQATPRTHRTQPAAHDLLAPKRAITPRASPAPARACVKTWKSPTSMRWGFQGEK</sequence>
<evidence type="ECO:0000256" key="1">
    <source>
        <dbReference type="SAM" id="MobiDB-lite"/>
    </source>
</evidence>
<gene>
    <name evidence="2" type="ORF">BLJG463_02247</name>
</gene>
<proteinExistence type="predicted"/>